<reference evidence="1 2" key="1">
    <citation type="submission" date="2024-01" db="EMBL/GenBank/DDBJ databases">
        <authorList>
            <person name="Waweru B."/>
        </authorList>
    </citation>
    <scope>NUCLEOTIDE SEQUENCE [LARGE SCALE GENOMIC DNA]</scope>
</reference>
<keyword evidence="2" id="KW-1185">Reference proteome</keyword>
<dbReference type="PANTHER" id="PTHR46328:SF40">
    <property type="entry name" value="FAR1 DOMAIN-CONTAINING PROTEIN"/>
    <property type="match status" value="1"/>
</dbReference>
<protein>
    <recommendedName>
        <fullName evidence="3">Protein FAR1-RELATED SEQUENCE</fullName>
    </recommendedName>
</protein>
<evidence type="ECO:0000313" key="1">
    <source>
        <dbReference type="EMBL" id="CAK7336058.1"/>
    </source>
</evidence>
<evidence type="ECO:0008006" key="3">
    <source>
        <dbReference type="Google" id="ProtNLM"/>
    </source>
</evidence>
<accession>A0AAV1RL41</accession>
<name>A0AAV1RL41_9ROSI</name>
<gene>
    <name evidence="1" type="ORF">DCAF_LOCUS11062</name>
</gene>
<comment type="caution">
    <text evidence="1">The sequence shown here is derived from an EMBL/GenBank/DDBJ whole genome shotgun (WGS) entry which is preliminary data.</text>
</comment>
<proteinExistence type="predicted"/>
<dbReference type="EMBL" id="CAWUPB010000994">
    <property type="protein sequence ID" value="CAK7336058.1"/>
    <property type="molecule type" value="Genomic_DNA"/>
</dbReference>
<organism evidence="1 2">
    <name type="scientific">Dovyalis caffra</name>
    <dbReference type="NCBI Taxonomy" id="77055"/>
    <lineage>
        <taxon>Eukaryota</taxon>
        <taxon>Viridiplantae</taxon>
        <taxon>Streptophyta</taxon>
        <taxon>Embryophyta</taxon>
        <taxon>Tracheophyta</taxon>
        <taxon>Spermatophyta</taxon>
        <taxon>Magnoliopsida</taxon>
        <taxon>eudicotyledons</taxon>
        <taxon>Gunneridae</taxon>
        <taxon>Pentapetalae</taxon>
        <taxon>rosids</taxon>
        <taxon>fabids</taxon>
        <taxon>Malpighiales</taxon>
        <taxon>Salicaceae</taxon>
        <taxon>Flacourtieae</taxon>
        <taxon>Dovyalis</taxon>
    </lineage>
</organism>
<dbReference type="AlphaFoldDB" id="A0AAV1RL41"/>
<evidence type="ECO:0000313" key="2">
    <source>
        <dbReference type="Proteomes" id="UP001314170"/>
    </source>
</evidence>
<dbReference type="PANTHER" id="PTHR46328">
    <property type="entry name" value="FAR-RED IMPAIRED RESPONSIVE (FAR1) FAMILY PROTEIN-RELATED"/>
    <property type="match status" value="1"/>
</dbReference>
<sequence>MQRRRDKKKDCKLKMEDSYHETQGMCYEVNVDDVIIEENALYVNRSHNECDNLMGKVFNNEKEAYNFYNEYAIRTGFSVRRSKSRYSEWKVSRTSPKRVSMFQSSNAPSHLGGLNSNLDFQNLFHKCLKGCECEAEFEET</sequence>
<dbReference type="Proteomes" id="UP001314170">
    <property type="component" value="Unassembled WGS sequence"/>
</dbReference>